<protein>
    <submittedName>
        <fullName evidence="1">Uncharacterized protein</fullName>
    </submittedName>
</protein>
<dbReference type="Proteomes" id="UP000290289">
    <property type="component" value="Chromosome 2"/>
</dbReference>
<accession>A0A498KIB5</accession>
<dbReference type="SMR" id="A0A498KIB5"/>
<dbReference type="InterPro" id="IPR039312">
    <property type="entry name" value="ZPR"/>
</dbReference>
<evidence type="ECO:0000313" key="1">
    <source>
        <dbReference type="EMBL" id="RXI06911.1"/>
    </source>
</evidence>
<dbReference type="PANTHER" id="PTHR33601:SF22">
    <property type="entry name" value="PROTEIN LITTLE ZIPPER 1"/>
    <property type="match status" value="1"/>
</dbReference>
<proteinExistence type="predicted"/>
<name>A0A498KIB5_MALDO</name>
<dbReference type="STRING" id="3750.A0A498KIB5"/>
<dbReference type="EMBL" id="RDQH01000328">
    <property type="protein sequence ID" value="RXI06911.1"/>
    <property type="molecule type" value="Genomic_DNA"/>
</dbReference>
<organism evidence="1 2">
    <name type="scientific">Malus domestica</name>
    <name type="common">Apple</name>
    <name type="synonym">Pyrus malus</name>
    <dbReference type="NCBI Taxonomy" id="3750"/>
    <lineage>
        <taxon>Eukaryota</taxon>
        <taxon>Viridiplantae</taxon>
        <taxon>Streptophyta</taxon>
        <taxon>Embryophyta</taxon>
        <taxon>Tracheophyta</taxon>
        <taxon>Spermatophyta</taxon>
        <taxon>Magnoliopsida</taxon>
        <taxon>eudicotyledons</taxon>
        <taxon>Gunneridae</taxon>
        <taxon>Pentapetalae</taxon>
        <taxon>rosids</taxon>
        <taxon>fabids</taxon>
        <taxon>Rosales</taxon>
        <taxon>Rosaceae</taxon>
        <taxon>Amygdaloideae</taxon>
        <taxon>Maleae</taxon>
        <taxon>Malus</taxon>
    </lineage>
</organism>
<reference evidence="1 2" key="1">
    <citation type="submission" date="2018-10" db="EMBL/GenBank/DDBJ databases">
        <title>A high-quality apple genome assembly.</title>
        <authorList>
            <person name="Hu J."/>
        </authorList>
    </citation>
    <scope>NUCLEOTIDE SEQUENCE [LARGE SCALE GENOMIC DNA]</scope>
    <source>
        <strain evidence="2">cv. HFTH1</strain>
        <tissue evidence="1">Young leaf</tissue>
    </source>
</reference>
<evidence type="ECO:0000313" key="2">
    <source>
        <dbReference type="Proteomes" id="UP000290289"/>
    </source>
</evidence>
<gene>
    <name evidence="1" type="ORF">DVH24_026047</name>
</gene>
<sequence>MCLNSELSPSSPLYSSFRLRRPSKQHSFRVRRLINRNWKRKPAGPAAKEAETGGAKVEMEMKNLKLYMENQSIIEENTKLRRKALLLVQENQALFSQLQQKQLFLNKTTAAV</sequence>
<dbReference type="AlphaFoldDB" id="A0A498KIB5"/>
<keyword evidence="2" id="KW-1185">Reference proteome</keyword>
<dbReference type="PANTHER" id="PTHR33601">
    <property type="entry name" value="PROTEIN LITTLE ZIPPER 4"/>
    <property type="match status" value="1"/>
</dbReference>
<comment type="caution">
    <text evidence="1">The sequence shown here is derived from an EMBL/GenBank/DDBJ whole genome shotgun (WGS) entry which is preliminary data.</text>
</comment>